<evidence type="ECO:0000313" key="5">
    <source>
        <dbReference type="Proteomes" id="UP000638848"/>
    </source>
</evidence>
<accession>A0A917LU96</accession>
<keyword evidence="3" id="KW-0472">Membrane</keyword>
<protein>
    <submittedName>
        <fullName evidence="4">Uncharacterized protein</fullName>
    </submittedName>
</protein>
<proteinExistence type="predicted"/>
<feature type="transmembrane region" description="Helical" evidence="3">
    <location>
        <begin position="220"/>
        <end position="240"/>
    </location>
</feature>
<evidence type="ECO:0000256" key="1">
    <source>
        <dbReference type="SAM" id="Coils"/>
    </source>
</evidence>
<feature type="region of interest" description="Disordered" evidence="2">
    <location>
        <begin position="335"/>
        <end position="362"/>
    </location>
</feature>
<keyword evidence="5" id="KW-1185">Reference proteome</keyword>
<comment type="caution">
    <text evidence="4">The sequence shown here is derived from an EMBL/GenBank/DDBJ whole genome shotgun (WGS) entry which is preliminary data.</text>
</comment>
<dbReference type="AlphaFoldDB" id="A0A917LU96"/>
<dbReference type="RefSeq" id="WP_188536999.1">
    <property type="nucleotide sequence ID" value="NZ_BMEQ01000010.1"/>
</dbReference>
<feature type="transmembrane region" description="Helical" evidence="3">
    <location>
        <begin position="252"/>
        <end position="272"/>
    </location>
</feature>
<gene>
    <name evidence="4" type="ORF">GCM10011374_21260</name>
</gene>
<feature type="region of interest" description="Disordered" evidence="2">
    <location>
        <begin position="1"/>
        <end position="29"/>
    </location>
</feature>
<feature type="coiled-coil region" evidence="1">
    <location>
        <begin position="371"/>
        <end position="398"/>
    </location>
</feature>
<feature type="transmembrane region" description="Helical" evidence="3">
    <location>
        <begin position="302"/>
        <end position="322"/>
    </location>
</feature>
<evidence type="ECO:0000256" key="2">
    <source>
        <dbReference type="SAM" id="MobiDB-lite"/>
    </source>
</evidence>
<organism evidence="4 5">
    <name type="scientific">Kocuria dechangensis</name>
    <dbReference type="NCBI Taxonomy" id="1176249"/>
    <lineage>
        <taxon>Bacteria</taxon>
        <taxon>Bacillati</taxon>
        <taxon>Actinomycetota</taxon>
        <taxon>Actinomycetes</taxon>
        <taxon>Micrococcales</taxon>
        <taxon>Micrococcaceae</taxon>
        <taxon>Kocuria</taxon>
    </lineage>
</organism>
<name>A0A917LU96_9MICC</name>
<dbReference type="Proteomes" id="UP000638848">
    <property type="component" value="Unassembled WGS sequence"/>
</dbReference>
<sequence>MSTAPPEQFRTSFPASPAVPGPDIPGRPDHAQFTDACFQDGLADAARGIYDKYSFTSQAPTTFEHRCSSWLGFALSKAIDQRHDDLHAARDIAAQAETDLAQVQGRCRQAEEDLAEVESRIDETRALLEDPRDPLYEPLTEMLSSPEPVDKKAAKKSRKASRPALHAVRPVLHALRRLGSWFWRRPWAHVLLWIPLVAGEVGLIFGITQRLGDDPRTGQLLALSVSALAVAVAWLAIPPLMSSAASGARKVLSAIAVTLYVVTILALGWLRYLTSRPDVLELVEDAADSSLEAVFIPWFGDVLLFSLWTALPLALTAAIALLETDLVARRTRKHAAAGVDESTSRPVETEAPAPGPQDSTADDDVELEHRRNQLLGHLKGLRIQRKQLQEKVIALRTEETRAAADRENVKLSERAIDQRTRAHLQSLPQMVRDGFLCYLQGLEQALADPTVTAHLHEAAATYMARYEVAAEAKMNEYLVYLDEHPLAQTAGARGARDV</sequence>
<feature type="compositionally biased region" description="Polar residues" evidence="2">
    <location>
        <begin position="1"/>
        <end position="14"/>
    </location>
</feature>
<evidence type="ECO:0000313" key="4">
    <source>
        <dbReference type="EMBL" id="GGG58205.1"/>
    </source>
</evidence>
<keyword evidence="1" id="KW-0175">Coiled coil</keyword>
<dbReference type="EMBL" id="BMEQ01000010">
    <property type="protein sequence ID" value="GGG58205.1"/>
    <property type="molecule type" value="Genomic_DNA"/>
</dbReference>
<reference evidence="4" key="2">
    <citation type="submission" date="2020-09" db="EMBL/GenBank/DDBJ databases">
        <authorList>
            <person name="Sun Q."/>
            <person name="Zhou Y."/>
        </authorList>
    </citation>
    <scope>NUCLEOTIDE SEQUENCE</scope>
    <source>
        <strain evidence="4">CGMCC 1.12187</strain>
    </source>
</reference>
<reference evidence="4" key="1">
    <citation type="journal article" date="2014" name="Int. J. Syst. Evol. Microbiol.">
        <title>Complete genome sequence of Corynebacterium casei LMG S-19264T (=DSM 44701T), isolated from a smear-ripened cheese.</title>
        <authorList>
            <consortium name="US DOE Joint Genome Institute (JGI-PGF)"/>
            <person name="Walter F."/>
            <person name="Albersmeier A."/>
            <person name="Kalinowski J."/>
            <person name="Ruckert C."/>
        </authorList>
    </citation>
    <scope>NUCLEOTIDE SEQUENCE</scope>
    <source>
        <strain evidence="4">CGMCC 1.12187</strain>
    </source>
</reference>
<evidence type="ECO:0000256" key="3">
    <source>
        <dbReference type="SAM" id="Phobius"/>
    </source>
</evidence>
<keyword evidence="3" id="KW-0812">Transmembrane</keyword>
<feature type="coiled-coil region" evidence="1">
    <location>
        <begin position="93"/>
        <end position="127"/>
    </location>
</feature>
<keyword evidence="3" id="KW-1133">Transmembrane helix</keyword>
<feature type="transmembrane region" description="Helical" evidence="3">
    <location>
        <begin position="186"/>
        <end position="208"/>
    </location>
</feature>